<evidence type="ECO:0000313" key="9">
    <source>
        <dbReference type="EMBL" id="TYS67625.1"/>
    </source>
</evidence>
<dbReference type="Proteomes" id="UP000322524">
    <property type="component" value="Unassembled WGS sequence"/>
</dbReference>
<dbReference type="GO" id="GO:0000160">
    <property type="term" value="P:phosphorelay signal transduction system"/>
    <property type="evidence" value="ECO:0007669"/>
    <property type="project" value="UniProtKB-KW"/>
</dbReference>
<dbReference type="InterPro" id="IPR005467">
    <property type="entry name" value="His_kinase_dom"/>
</dbReference>
<evidence type="ECO:0000256" key="2">
    <source>
        <dbReference type="ARBA" id="ARBA00012438"/>
    </source>
</evidence>
<evidence type="ECO:0000256" key="7">
    <source>
        <dbReference type="ARBA" id="ARBA00023012"/>
    </source>
</evidence>
<comment type="catalytic activity">
    <reaction evidence="1">
        <text>ATP + protein L-histidine = ADP + protein N-phospho-L-histidine.</text>
        <dbReference type="EC" id="2.7.13.3"/>
    </reaction>
</comment>
<keyword evidence="4" id="KW-0547">Nucleotide-binding</keyword>
<evidence type="ECO:0000259" key="8">
    <source>
        <dbReference type="PROSITE" id="PS50109"/>
    </source>
</evidence>
<dbReference type="Pfam" id="PF02518">
    <property type="entry name" value="HATPase_c"/>
    <property type="match status" value="1"/>
</dbReference>
<proteinExistence type="predicted"/>
<dbReference type="GO" id="GO:0005524">
    <property type="term" value="F:ATP binding"/>
    <property type="evidence" value="ECO:0007669"/>
    <property type="project" value="UniProtKB-KW"/>
</dbReference>
<dbReference type="Gene3D" id="3.30.565.10">
    <property type="entry name" value="Histidine kinase-like ATPase, C-terminal domain"/>
    <property type="match status" value="1"/>
</dbReference>
<dbReference type="PANTHER" id="PTHR43065:SF34">
    <property type="entry name" value="SPORULATION KINASE A"/>
    <property type="match status" value="1"/>
</dbReference>
<evidence type="ECO:0000256" key="5">
    <source>
        <dbReference type="ARBA" id="ARBA00022777"/>
    </source>
</evidence>
<evidence type="ECO:0000313" key="10">
    <source>
        <dbReference type="Proteomes" id="UP000322524"/>
    </source>
</evidence>
<comment type="caution">
    <text evidence="9">The sequence shown here is derived from an EMBL/GenBank/DDBJ whole genome shotgun (WGS) entry which is preliminary data.</text>
</comment>
<accession>A0A5D4SWF6</accession>
<keyword evidence="7" id="KW-0902">Two-component regulatory system</keyword>
<dbReference type="OrthoDB" id="9815750at2"/>
<organism evidence="9 10">
    <name type="scientific">Sutcliffiella horikoshii</name>
    <dbReference type="NCBI Taxonomy" id="79883"/>
    <lineage>
        <taxon>Bacteria</taxon>
        <taxon>Bacillati</taxon>
        <taxon>Bacillota</taxon>
        <taxon>Bacilli</taxon>
        <taxon>Bacillales</taxon>
        <taxon>Bacillaceae</taxon>
        <taxon>Sutcliffiella</taxon>
    </lineage>
</organism>
<evidence type="ECO:0000256" key="6">
    <source>
        <dbReference type="ARBA" id="ARBA00022840"/>
    </source>
</evidence>
<dbReference type="SUPFAM" id="SSF55874">
    <property type="entry name" value="ATPase domain of HSP90 chaperone/DNA topoisomerase II/histidine kinase"/>
    <property type="match status" value="1"/>
</dbReference>
<dbReference type="PROSITE" id="PS50109">
    <property type="entry name" value="HIS_KIN"/>
    <property type="match status" value="1"/>
</dbReference>
<evidence type="ECO:0000256" key="1">
    <source>
        <dbReference type="ARBA" id="ARBA00000085"/>
    </source>
</evidence>
<reference evidence="9 10" key="1">
    <citation type="submission" date="2019-08" db="EMBL/GenBank/DDBJ databases">
        <title>Bacillus genomes from the desert of Cuatro Cienegas, Coahuila.</title>
        <authorList>
            <person name="Olmedo-Alvarez G."/>
        </authorList>
    </citation>
    <scope>NUCLEOTIDE SEQUENCE [LARGE SCALE GENOMIC DNA]</scope>
    <source>
        <strain evidence="9 10">CH28_1T</strain>
    </source>
</reference>
<dbReference type="GO" id="GO:0004673">
    <property type="term" value="F:protein histidine kinase activity"/>
    <property type="evidence" value="ECO:0007669"/>
    <property type="project" value="UniProtKB-EC"/>
</dbReference>
<keyword evidence="3" id="KW-0808">Transferase</keyword>
<dbReference type="AlphaFoldDB" id="A0A5D4SWF6"/>
<dbReference type="EMBL" id="VTEV01000005">
    <property type="protein sequence ID" value="TYS67625.1"/>
    <property type="molecule type" value="Genomic_DNA"/>
</dbReference>
<sequence>MNPQYYEIMASELERIELISNEMLVLAKPQAKSLESVDMVKVLKNVVFLLDSQALFLNIEVKLEVAESLMHDCVESEMKQVFINLLKNAFEAMPRGGEVTIRLKETAESVYVEFEDQGVGISPEKIKELGKPFFTTKEQGTGLGLLVTNKIIKNHNGSLDYESELNKGTVARIKLEKQNAASAEVKLAANVME</sequence>
<gene>
    <name evidence="9" type="ORF">FZC76_13700</name>
</gene>
<evidence type="ECO:0000256" key="3">
    <source>
        <dbReference type="ARBA" id="ARBA00022679"/>
    </source>
</evidence>
<dbReference type="InterPro" id="IPR003594">
    <property type="entry name" value="HATPase_dom"/>
</dbReference>
<dbReference type="SMART" id="SM00387">
    <property type="entry name" value="HATPase_c"/>
    <property type="match status" value="1"/>
</dbReference>
<evidence type="ECO:0000256" key="4">
    <source>
        <dbReference type="ARBA" id="ARBA00022741"/>
    </source>
</evidence>
<keyword evidence="6" id="KW-0067">ATP-binding</keyword>
<protein>
    <recommendedName>
        <fullName evidence="2">histidine kinase</fullName>
        <ecNumber evidence="2">2.7.13.3</ecNumber>
    </recommendedName>
</protein>
<dbReference type="InterPro" id="IPR036890">
    <property type="entry name" value="HATPase_C_sf"/>
</dbReference>
<keyword evidence="5 9" id="KW-0418">Kinase</keyword>
<dbReference type="PRINTS" id="PR00344">
    <property type="entry name" value="BCTRLSENSOR"/>
</dbReference>
<dbReference type="EC" id="2.7.13.3" evidence="2"/>
<dbReference type="RefSeq" id="WP_148988735.1">
    <property type="nucleotide sequence ID" value="NZ_VTEV01000005.1"/>
</dbReference>
<dbReference type="PANTHER" id="PTHR43065">
    <property type="entry name" value="SENSOR HISTIDINE KINASE"/>
    <property type="match status" value="1"/>
</dbReference>
<dbReference type="InterPro" id="IPR004358">
    <property type="entry name" value="Sig_transdc_His_kin-like_C"/>
</dbReference>
<name>A0A5D4SWF6_9BACI</name>
<feature type="domain" description="Histidine kinase" evidence="8">
    <location>
        <begin position="1"/>
        <end position="179"/>
    </location>
</feature>